<organism evidence="1 2">
    <name type="scientific">Planococcus shenhongbingii</name>
    <dbReference type="NCBI Taxonomy" id="3058398"/>
    <lineage>
        <taxon>Bacteria</taxon>
        <taxon>Bacillati</taxon>
        <taxon>Bacillota</taxon>
        <taxon>Bacilli</taxon>
        <taxon>Bacillales</taxon>
        <taxon>Caryophanaceae</taxon>
        <taxon>Planococcus</taxon>
    </lineage>
</organism>
<evidence type="ECO:0000313" key="2">
    <source>
        <dbReference type="Proteomes" id="UP001172142"/>
    </source>
</evidence>
<accession>A0ABT8N8K3</accession>
<protein>
    <submittedName>
        <fullName evidence="1">Uncharacterized protein</fullName>
    </submittedName>
</protein>
<sequence>MGKDLEMENEIYSIELLCQGKYESWDFESETKRNWFFEKVKKEFAGHEIHEKEEDVDDSKIAQLSATNLQIKSDGVSQIVPYVWYEANLFEEMLEFINRKYEQKHSH</sequence>
<dbReference type="RefSeq" id="WP_301854552.1">
    <property type="nucleotide sequence ID" value="NZ_JAUJWU010000001.1"/>
</dbReference>
<keyword evidence="2" id="KW-1185">Reference proteome</keyword>
<evidence type="ECO:0000313" key="1">
    <source>
        <dbReference type="EMBL" id="MDN7243982.1"/>
    </source>
</evidence>
<name>A0ABT8N8K3_9BACL</name>
<gene>
    <name evidence="1" type="ORF">QWY13_00660</name>
</gene>
<comment type="caution">
    <text evidence="1">The sequence shown here is derived from an EMBL/GenBank/DDBJ whole genome shotgun (WGS) entry which is preliminary data.</text>
</comment>
<dbReference type="EMBL" id="JAUJWU010000001">
    <property type="protein sequence ID" value="MDN7243982.1"/>
    <property type="molecule type" value="Genomic_DNA"/>
</dbReference>
<dbReference type="Proteomes" id="UP001172142">
    <property type="component" value="Unassembled WGS sequence"/>
</dbReference>
<proteinExistence type="predicted"/>
<reference evidence="1 2" key="1">
    <citation type="submission" date="2023-07" db="EMBL/GenBank/DDBJ databases">
        <title>Novel species in genus Planococcus.</title>
        <authorList>
            <person name="Ning S."/>
        </authorList>
    </citation>
    <scope>NUCLEOTIDE SEQUENCE [LARGE SCALE GENOMIC DNA]</scope>
    <source>
        <strain evidence="1 2">N017</strain>
    </source>
</reference>